<keyword evidence="7" id="KW-0676">Redox-active center</keyword>
<dbReference type="Proteomes" id="UP000515156">
    <property type="component" value="Chromosome 2"/>
</dbReference>
<dbReference type="SUPFAM" id="SSF52833">
    <property type="entry name" value="Thioredoxin-like"/>
    <property type="match status" value="1"/>
</dbReference>
<accession>A0A6P7XC64</accession>
<name>A0A6P7XC64_9AMPH</name>
<organism evidence="9 10">
    <name type="scientific">Microcaecilia unicolor</name>
    <dbReference type="NCBI Taxonomy" id="1415580"/>
    <lineage>
        <taxon>Eukaryota</taxon>
        <taxon>Metazoa</taxon>
        <taxon>Chordata</taxon>
        <taxon>Craniata</taxon>
        <taxon>Vertebrata</taxon>
        <taxon>Euteleostomi</taxon>
        <taxon>Amphibia</taxon>
        <taxon>Gymnophiona</taxon>
        <taxon>Siphonopidae</taxon>
        <taxon>Microcaecilia</taxon>
    </lineage>
</organism>
<evidence type="ECO:0000256" key="3">
    <source>
        <dbReference type="ARBA" id="ARBA00013662"/>
    </source>
</evidence>
<dbReference type="PANTHER" id="PTHR46185">
    <property type="entry name" value="GLUTAREDOXIN-1"/>
    <property type="match status" value="1"/>
</dbReference>
<dbReference type="PROSITE" id="PS00195">
    <property type="entry name" value="GLUTAREDOXIN_1"/>
    <property type="match status" value="1"/>
</dbReference>
<keyword evidence="4" id="KW-0813">Transport</keyword>
<dbReference type="InterPro" id="IPR036249">
    <property type="entry name" value="Thioredoxin-like_sf"/>
</dbReference>
<dbReference type="CDD" id="cd03419">
    <property type="entry name" value="GRX_GRXh_1_2_like"/>
    <property type="match status" value="1"/>
</dbReference>
<feature type="domain" description="Glutaredoxin" evidence="8">
    <location>
        <begin position="15"/>
        <end position="80"/>
    </location>
</feature>
<dbReference type="InterPro" id="IPR011899">
    <property type="entry name" value="Glutaredoxin_euk/vir"/>
</dbReference>
<dbReference type="AlphaFoldDB" id="A0A6P7XC64"/>
<gene>
    <name evidence="10" type="primary">GLRX</name>
</gene>
<dbReference type="CTD" id="2745"/>
<comment type="similarity">
    <text evidence="2">Belongs to the glutaredoxin family.</text>
</comment>
<dbReference type="RefSeq" id="XP_030048180.1">
    <property type="nucleotide sequence ID" value="XM_030192320.1"/>
</dbReference>
<evidence type="ECO:0000256" key="2">
    <source>
        <dbReference type="ARBA" id="ARBA00007787"/>
    </source>
</evidence>
<dbReference type="InterPro" id="IPR014025">
    <property type="entry name" value="Glutaredoxin_subgr"/>
</dbReference>
<dbReference type="NCBIfam" id="TIGR02180">
    <property type="entry name" value="GRX_euk"/>
    <property type="match status" value="1"/>
</dbReference>
<dbReference type="Gene3D" id="3.40.30.10">
    <property type="entry name" value="Glutaredoxin"/>
    <property type="match status" value="1"/>
</dbReference>
<dbReference type="PRINTS" id="PR00160">
    <property type="entry name" value="GLUTAREDOXIN"/>
</dbReference>
<protein>
    <recommendedName>
        <fullName evidence="3">Glutaredoxin-1</fullName>
    </recommendedName>
</protein>
<evidence type="ECO:0000259" key="8">
    <source>
        <dbReference type="Pfam" id="PF00462"/>
    </source>
</evidence>
<keyword evidence="5" id="KW-0249">Electron transport</keyword>
<dbReference type="FunCoup" id="A0A6P7XC64">
    <property type="interactions" value="475"/>
</dbReference>
<evidence type="ECO:0000313" key="9">
    <source>
        <dbReference type="Proteomes" id="UP000515156"/>
    </source>
</evidence>
<dbReference type="InParanoid" id="A0A6P7XC64"/>
<proteinExistence type="inferred from homology"/>
<evidence type="ECO:0000256" key="6">
    <source>
        <dbReference type="ARBA" id="ARBA00023157"/>
    </source>
</evidence>
<evidence type="ECO:0000256" key="7">
    <source>
        <dbReference type="ARBA" id="ARBA00023284"/>
    </source>
</evidence>
<comment type="function">
    <text evidence="1">Has a glutathione-disulfide oxidoreductase activity in the presence of NADPH and glutathione reductase. Reduces low molecular weight disulfides and proteins.</text>
</comment>
<dbReference type="KEGG" id="muo:115462309"/>
<dbReference type="GO" id="GO:0015038">
    <property type="term" value="F:glutathione disulfide oxidoreductase activity"/>
    <property type="evidence" value="ECO:0007669"/>
    <property type="project" value="TreeGrafter"/>
</dbReference>
<dbReference type="GO" id="GO:0005739">
    <property type="term" value="C:mitochondrion"/>
    <property type="evidence" value="ECO:0007669"/>
    <property type="project" value="TreeGrafter"/>
</dbReference>
<keyword evidence="9" id="KW-1185">Reference proteome</keyword>
<evidence type="ECO:0000256" key="5">
    <source>
        <dbReference type="ARBA" id="ARBA00022982"/>
    </source>
</evidence>
<reference evidence="10" key="1">
    <citation type="submission" date="2025-08" db="UniProtKB">
        <authorList>
            <consortium name="RefSeq"/>
        </authorList>
    </citation>
    <scope>IDENTIFICATION</scope>
</reference>
<sequence>MAQNFVVAKIQKDKVSVFIKPTCPYCSSAKGILNNFKFKPGHLEFIDISSLAFMDEIQQYFFQTTGERTVPRVYIGDKCIGGCSDLTSLANSGRLEGILQSIGALQ</sequence>
<dbReference type="InterPro" id="IPR002109">
    <property type="entry name" value="Glutaredoxin"/>
</dbReference>
<keyword evidence="6" id="KW-1015">Disulfide bond</keyword>
<dbReference type="InterPro" id="IPR047185">
    <property type="entry name" value="GLRX1"/>
</dbReference>
<evidence type="ECO:0000256" key="1">
    <source>
        <dbReference type="ARBA" id="ARBA00002549"/>
    </source>
</evidence>
<dbReference type="PANTHER" id="PTHR46185:SF1">
    <property type="entry name" value="GLUTAREDOXIN-1"/>
    <property type="match status" value="1"/>
</dbReference>
<dbReference type="InterPro" id="IPR011767">
    <property type="entry name" value="GLR_AS"/>
</dbReference>
<dbReference type="Pfam" id="PF00462">
    <property type="entry name" value="Glutaredoxin"/>
    <property type="match status" value="1"/>
</dbReference>
<dbReference type="PROSITE" id="PS51354">
    <property type="entry name" value="GLUTAREDOXIN_2"/>
    <property type="match status" value="1"/>
</dbReference>
<evidence type="ECO:0000256" key="4">
    <source>
        <dbReference type="ARBA" id="ARBA00022448"/>
    </source>
</evidence>
<evidence type="ECO:0000313" key="10">
    <source>
        <dbReference type="RefSeq" id="XP_030048180.1"/>
    </source>
</evidence>
<dbReference type="GeneID" id="115462309"/>
<dbReference type="OrthoDB" id="418495at2759"/>